<sequence>MAKLLNLALMAGVTALAACGEREVILPGERLGIREVLQTQPSESMPGPNRAVPAALPGAVQNGAWTQSQVSPHARVEHAALSLPLQPLWSVDIGQGDVKRQRLNTDPVSDGSRIYVMSSDFIVSAISPSGAVLWQTSLVPRRDQSFQAQGGGLALGGGRLFVSTGFGELTALDPASGGEVWSQRLQDTATGAPSYRDGLVYITSGDSVGWAIEAPDGRIRWRADGVPDIANVAGAPAPAIGAEQVVFAFGDGNLQARFRQGGNGIWSEIVGGSRRGRVLSRIDDMTGDPTIAGNTVYAGTHSGRFTARSMGSGEDIWTIDKGAFGPPLVAGNSVYFLSDLDELVRVDRETGAQVWAADLPGWKRSARPSRRRDSAFANHGPVLAGGQLWVASSDGALRAFAPEDGRLVAQVPVEGGATASPIVVNGTLYVVTADGALAAYR</sequence>
<reference evidence="3 4" key="1">
    <citation type="submission" date="2016-10" db="EMBL/GenBank/DDBJ databases">
        <authorList>
            <person name="Varghese N."/>
            <person name="Submissions S."/>
        </authorList>
    </citation>
    <scope>NUCLEOTIDE SEQUENCE [LARGE SCALE GENOMIC DNA]</scope>
    <source>
        <strain evidence="4">YIM D21,KCTC 23444,ACCC 10710</strain>
    </source>
</reference>
<proteinExistence type="predicted"/>
<dbReference type="AlphaFoldDB" id="A0A1I1VIJ9"/>
<evidence type="ECO:0000256" key="1">
    <source>
        <dbReference type="SAM" id="SignalP"/>
    </source>
</evidence>
<dbReference type="SMART" id="SM00564">
    <property type="entry name" value="PQQ"/>
    <property type="match status" value="6"/>
</dbReference>
<name>A0A1I1VIJ9_9RHOB</name>
<dbReference type="Gene3D" id="2.130.10.10">
    <property type="entry name" value="YVTN repeat-like/Quinoprotein amine dehydrogenase"/>
    <property type="match status" value="1"/>
</dbReference>
<dbReference type="PANTHER" id="PTHR34512">
    <property type="entry name" value="CELL SURFACE PROTEIN"/>
    <property type="match status" value="1"/>
</dbReference>
<dbReference type="InterPro" id="IPR018391">
    <property type="entry name" value="PQQ_b-propeller_rpt"/>
</dbReference>
<dbReference type="PROSITE" id="PS51257">
    <property type="entry name" value="PROKAR_LIPOPROTEIN"/>
    <property type="match status" value="1"/>
</dbReference>
<dbReference type="EMBL" id="FOMS01000003">
    <property type="protein sequence ID" value="SFD80893.1"/>
    <property type="molecule type" value="Genomic_DNA"/>
</dbReference>
<feature type="chain" id="PRO_5009301926" evidence="1">
    <location>
        <begin position="18"/>
        <end position="441"/>
    </location>
</feature>
<feature type="domain" description="Pyrrolo-quinoline quinone repeat" evidence="2">
    <location>
        <begin position="377"/>
        <end position="440"/>
    </location>
</feature>
<dbReference type="PANTHER" id="PTHR34512:SF30">
    <property type="entry name" value="OUTER MEMBRANE PROTEIN ASSEMBLY FACTOR BAMB"/>
    <property type="match status" value="1"/>
</dbReference>
<evidence type="ECO:0000259" key="2">
    <source>
        <dbReference type="Pfam" id="PF13360"/>
    </source>
</evidence>
<protein>
    <submittedName>
        <fullName evidence="3">Outer membrane protein assembly factor BamB, contains PQQ-like beta-propeller repeat</fullName>
    </submittedName>
</protein>
<dbReference type="InterPro" id="IPR002372">
    <property type="entry name" value="PQQ_rpt_dom"/>
</dbReference>
<gene>
    <name evidence="3" type="ORF">SAMN04515678_103134</name>
</gene>
<dbReference type="RefSeq" id="WP_223162987.1">
    <property type="nucleotide sequence ID" value="NZ_FOMS01000003.1"/>
</dbReference>
<dbReference type="InterPro" id="IPR011047">
    <property type="entry name" value="Quinoprotein_ADH-like_sf"/>
</dbReference>
<evidence type="ECO:0000313" key="3">
    <source>
        <dbReference type="EMBL" id="SFD80893.1"/>
    </source>
</evidence>
<dbReference type="Pfam" id="PF13360">
    <property type="entry name" value="PQQ_2"/>
    <property type="match status" value="2"/>
</dbReference>
<feature type="domain" description="Pyrrolo-quinoline quinone repeat" evidence="2">
    <location>
        <begin position="120"/>
        <end position="356"/>
    </location>
</feature>
<evidence type="ECO:0000313" key="4">
    <source>
        <dbReference type="Proteomes" id="UP000325289"/>
    </source>
</evidence>
<dbReference type="Proteomes" id="UP000325289">
    <property type="component" value="Unassembled WGS sequence"/>
</dbReference>
<dbReference type="InterPro" id="IPR015943">
    <property type="entry name" value="WD40/YVTN_repeat-like_dom_sf"/>
</dbReference>
<feature type="signal peptide" evidence="1">
    <location>
        <begin position="1"/>
        <end position="17"/>
    </location>
</feature>
<dbReference type="SUPFAM" id="SSF50998">
    <property type="entry name" value="Quinoprotein alcohol dehydrogenase-like"/>
    <property type="match status" value="1"/>
</dbReference>
<keyword evidence="1" id="KW-0732">Signal</keyword>
<accession>A0A1I1VIJ9</accession>
<keyword evidence="4" id="KW-1185">Reference proteome</keyword>
<organism evidence="3 4">
    <name type="scientific">Roseivivax sediminis</name>
    <dbReference type="NCBI Taxonomy" id="936889"/>
    <lineage>
        <taxon>Bacteria</taxon>
        <taxon>Pseudomonadati</taxon>
        <taxon>Pseudomonadota</taxon>
        <taxon>Alphaproteobacteria</taxon>
        <taxon>Rhodobacterales</taxon>
        <taxon>Roseobacteraceae</taxon>
        <taxon>Roseivivax</taxon>
    </lineage>
</organism>